<keyword evidence="1" id="KW-0732">Signal</keyword>
<feature type="chain" id="PRO_5018196655" evidence="1">
    <location>
        <begin position="18"/>
        <end position="166"/>
    </location>
</feature>
<evidence type="ECO:0000313" key="2">
    <source>
        <dbReference type="EMBL" id="RPB11948.1"/>
    </source>
</evidence>
<evidence type="ECO:0000256" key="1">
    <source>
        <dbReference type="SAM" id="SignalP"/>
    </source>
</evidence>
<dbReference type="EMBL" id="ML119132">
    <property type="protein sequence ID" value="RPB11948.1"/>
    <property type="molecule type" value="Genomic_DNA"/>
</dbReference>
<gene>
    <name evidence="2" type="ORF">P167DRAFT_574869</name>
</gene>
<reference evidence="2 3" key="1">
    <citation type="journal article" date="2018" name="Nat. Ecol. Evol.">
        <title>Pezizomycetes genomes reveal the molecular basis of ectomycorrhizal truffle lifestyle.</title>
        <authorList>
            <person name="Murat C."/>
            <person name="Payen T."/>
            <person name="Noel B."/>
            <person name="Kuo A."/>
            <person name="Morin E."/>
            <person name="Chen J."/>
            <person name="Kohler A."/>
            <person name="Krizsan K."/>
            <person name="Balestrini R."/>
            <person name="Da Silva C."/>
            <person name="Montanini B."/>
            <person name="Hainaut M."/>
            <person name="Levati E."/>
            <person name="Barry K.W."/>
            <person name="Belfiori B."/>
            <person name="Cichocki N."/>
            <person name="Clum A."/>
            <person name="Dockter R.B."/>
            <person name="Fauchery L."/>
            <person name="Guy J."/>
            <person name="Iotti M."/>
            <person name="Le Tacon F."/>
            <person name="Lindquist E.A."/>
            <person name="Lipzen A."/>
            <person name="Malagnac F."/>
            <person name="Mello A."/>
            <person name="Molinier V."/>
            <person name="Miyauchi S."/>
            <person name="Poulain J."/>
            <person name="Riccioni C."/>
            <person name="Rubini A."/>
            <person name="Sitrit Y."/>
            <person name="Splivallo R."/>
            <person name="Traeger S."/>
            <person name="Wang M."/>
            <person name="Zifcakova L."/>
            <person name="Wipf D."/>
            <person name="Zambonelli A."/>
            <person name="Paolocci F."/>
            <person name="Nowrousian M."/>
            <person name="Ottonello S."/>
            <person name="Baldrian P."/>
            <person name="Spatafora J.W."/>
            <person name="Henrissat B."/>
            <person name="Nagy L.G."/>
            <person name="Aury J.M."/>
            <person name="Wincker P."/>
            <person name="Grigoriev I.V."/>
            <person name="Bonfante P."/>
            <person name="Martin F.M."/>
        </authorList>
    </citation>
    <scope>NUCLEOTIDE SEQUENCE [LARGE SCALE GENOMIC DNA]</scope>
    <source>
        <strain evidence="2 3">CCBAS932</strain>
    </source>
</reference>
<organism evidence="2 3">
    <name type="scientific">Morchella conica CCBAS932</name>
    <dbReference type="NCBI Taxonomy" id="1392247"/>
    <lineage>
        <taxon>Eukaryota</taxon>
        <taxon>Fungi</taxon>
        <taxon>Dikarya</taxon>
        <taxon>Ascomycota</taxon>
        <taxon>Pezizomycotina</taxon>
        <taxon>Pezizomycetes</taxon>
        <taxon>Pezizales</taxon>
        <taxon>Morchellaceae</taxon>
        <taxon>Morchella</taxon>
    </lineage>
</organism>
<dbReference type="STRING" id="1392247.A0A3N4KR24"/>
<proteinExistence type="predicted"/>
<sequence length="166" mass="17564">MKFTIAALTAFVSLVSSVALPNALPEAEPGVSIARRTVGGIFLCDDINWGGNCGYAVQPLYTCINMGTDWNDKISSFGPDSGTTCLLFRNSGCSQGQFFEKISNPGSADLRNEGINDQISSFQCYPSGGNSGLNCYYCAPYQSYCSIVDCSQCATGSGTIGTCYVN</sequence>
<dbReference type="AlphaFoldDB" id="A0A3N4KR24"/>
<evidence type="ECO:0000313" key="3">
    <source>
        <dbReference type="Proteomes" id="UP000277580"/>
    </source>
</evidence>
<dbReference type="OrthoDB" id="2910287at2759"/>
<dbReference type="Gene3D" id="2.60.20.10">
    <property type="entry name" value="Crystallins"/>
    <property type="match status" value="1"/>
</dbReference>
<dbReference type="Proteomes" id="UP000277580">
    <property type="component" value="Unassembled WGS sequence"/>
</dbReference>
<dbReference type="InParanoid" id="A0A3N4KR24"/>
<keyword evidence="3" id="KW-1185">Reference proteome</keyword>
<protein>
    <submittedName>
        <fullName evidence="2">Uncharacterized protein</fullName>
    </submittedName>
</protein>
<name>A0A3N4KR24_9PEZI</name>
<accession>A0A3N4KR24</accession>
<feature type="signal peptide" evidence="1">
    <location>
        <begin position="1"/>
        <end position="17"/>
    </location>
</feature>